<dbReference type="Proteomes" id="UP000419743">
    <property type="component" value="Unassembled WGS sequence"/>
</dbReference>
<evidence type="ECO:0000256" key="4">
    <source>
        <dbReference type="ARBA" id="ARBA00022679"/>
    </source>
</evidence>
<dbReference type="InterPro" id="IPR036890">
    <property type="entry name" value="HATPase_C_sf"/>
</dbReference>
<keyword evidence="5" id="KW-0547">Nucleotide-binding</keyword>
<evidence type="ECO:0000256" key="6">
    <source>
        <dbReference type="ARBA" id="ARBA00022777"/>
    </source>
</evidence>
<feature type="transmembrane region" description="Helical" evidence="10">
    <location>
        <begin position="91"/>
        <end position="111"/>
    </location>
</feature>
<evidence type="ECO:0000259" key="11">
    <source>
        <dbReference type="SMART" id="SM00387"/>
    </source>
</evidence>
<evidence type="ECO:0000256" key="1">
    <source>
        <dbReference type="ARBA" id="ARBA00000085"/>
    </source>
</evidence>
<reference evidence="12 13" key="1">
    <citation type="submission" date="2019-11" db="EMBL/GenBank/DDBJ databases">
        <authorList>
            <person name="Criscuolo A."/>
        </authorList>
    </citation>
    <scope>NUCLEOTIDE SEQUENCE [LARGE SCALE GENOMIC DNA]</scope>
    <source>
        <strain evidence="12">CIP111667</strain>
    </source>
</reference>
<keyword evidence="8" id="KW-0902">Two-component regulatory system</keyword>
<feature type="region of interest" description="Disordered" evidence="9">
    <location>
        <begin position="425"/>
        <end position="446"/>
    </location>
</feature>
<evidence type="ECO:0000256" key="9">
    <source>
        <dbReference type="SAM" id="MobiDB-lite"/>
    </source>
</evidence>
<dbReference type="EMBL" id="CACRYJ010000028">
    <property type="protein sequence ID" value="VZO36906.1"/>
    <property type="molecule type" value="Genomic_DNA"/>
</dbReference>
<keyword evidence="6 12" id="KW-0418">Kinase</keyword>
<evidence type="ECO:0000313" key="12">
    <source>
        <dbReference type="EMBL" id="VZO36906.1"/>
    </source>
</evidence>
<evidence type="ECO:0000256" key="7">
    <source>
        <dbReference type="ARBA" id="ARBA00022840"/>
    </source>
</evidence>
<keyword evidence="7" id="KW-0067">ATP-binding</keyword>
<comment type="catalytic activity">
    <reaction evidence="1">
        <text>ATP + protein L-histidine = ADP + protein N-phospho-L-histidine.</text>
        <dbReference type="EC" id="2.7.13.3"/>
    </reaction>
</comment>
<dbReference type="Gene3D" id="1.20.5.1930">
    <property type="match status" value="1"/>
</dbReference>
<evidence type="ECO:0000313" key="13">
    <source>
        <dbReference type="Proteomes" id="UP000419743"/>
    </source>
</evidence>
<dbReference type="InterPro" id="IPR011712">
    <property type="entry name" value="Sig_transdc_His_kin_sub3_dim/P"/>
</dbReference>
<comment type="caution">
    <text evidence="12">The sequence shown here is derived from an EMBL/GenBank/DDBJ whole genome shotgun (WGS) entry which is preliminary data.</text>
</comment>
<dbReference type="GO" id="GO:0000155">
    <property type="term" value="F:phosphorelay sensor kinase activity"/>
    <property type="evidence" value="ECO:0007669"/>
    <property type="project" value="InterPro"/>
</dbReference>
<dbReference type="GO" id="GO:0005524">
    <property type="term" value="F:ATP binding"/>
    <property type="evidence" value="ECO:0007669"/>
    <property type="project" value="UniProtKB-KW"/>
</dbReference>
<keyword evidence="4 12" id="KW-0808">Transferase</keyword>
<dbReference type="GO" id="GO:0016020">
    <property type="term" value="C:membrane"/>
    <property type="evidence" value="ECO:0007669"/>
    <property type="project" value="InterPro"/>
</dbReference>
<keyword evidence="10" id="KW-1133">Transmembrane helix</keyword>
<feature type="transmembrane region" description="Helical" evidence="10">
    <location>
        <begin position="64"/>
        <end position="84"/>
    </location>
</feature>
<keyword evidence="10" id="KW-0472">Membrane</keyword>
<dbReference type="PANTHER" id="PTHR24421:SF10">
    <property type="entry name" value="NITRATE_NITRITE SENSOR PROTEIN NARQ"/>
    <property type="match status" value="1"/>
</dbReference>
<protein>
    <recommendedName>
        <fullName evidence="2">histidine kinase</fullName>
        <ecNumber evidence="2">2.7.13.3</ecNumber>
    </recommendedName>
</protein>
<dbReference type="AlphaFoldDB" id="A0A7M4DIU3"/>
<evidence type="ECO:0000256" key="3">
    <source>
        <dbReference type="ARBA" id="ARBA00022553"/>
    </source>
</evidence>
<evidence type="ECO:0000256" key="10">
    <source>
        <dbReference type="SAM" id="Phobius"/>
    </source>
</evidence>
<dbReference type="Pfam" id="PF07730">
    <property type="entry name" value="HisKA_3"/>
    <property type="match status" value="1"/>
</dbReference>
<sequence length="446" mass="48104">MRARGQTAVGTPERAAFPANVLERIDRLLHRIGVRLLSQSWIRALVWLSMIAVLIVNASTMPAMYGAVVAIAIVVAVLHAATLVWALGRPWFAVGAATVAVAATTLLTAMGHGDRPWPMPVITTVTCALMVFILAVREKWLLPVAGAVLPVVAATFAALPWHTGGWGRFATNVITAISVCALVVIFGILIGQWQQSRAELLKQQEIAATAQERRLLMEERNRIARELHDVVAHGLSVISIQASTLQYRIEDVPAEVVAELDDITDSARSALVEMRGLLAVLRQEDGENLLAPQPTMSFVPTLIESTRRGAESVRLHVEGELDDPRVSEATSLSVYRIVQEALSNALRHAPGSDIEVSIAITPEHVFVEVLNSAPTASVRATEGHGFGLRGMHERASFVRGSLTAEPTPEGGFVIHAVLPCWLAEEPIDRQSEPDDGAPAPPSEIES</sequence>
<organism evidence="12 13">
    <name type="scientific">Occultella aeris</name>
    <dbReference type="NCBI Taxonomy" id="2761496"/>
    <lineage>
        <taxon>Bacteria</taxon>
        <taxon>Bacillati</taxon>
        <taxon>Actinomycetota</taxon>
        <taxon>Actinomycetes</taxon>
        <taxon>Micrococcales</taxon>
        <taxon>Ruaniaceae</taxon>
        <taxon>Occultella</taxon>
    </lineage>
</organism>
<evidence type="ECO:0000256" key="5">
    <source>
        <dbReference type="ARBA" id="ARBA00022741"/>
    </source>
</evidence>
<evidence type="ECO:0000256" key="8">
    <source>
        <dbReference type="ARBA" id="ARBA00023012"/>
    </source>
</evidence>
<keyword evidence="10" id="KW-0812">Transmembrane</keyword>
<dbReference type="RefSeq" id="WP_156740843.1">
    <property type="nucleotide sequence ID" value="NZ_CACRYJ010000028.1"/>
</dbReference>
<dbReference type="SUPFAM" id="SSF55874">
    <property type="entry name" value="ATPase domain of HSP90 chaperone/DNA topoisomerase II/histidine kinase"/>
    <property type="match status" value="1"/>
</dbReference>
<keyword evidence="13" id="KW-1185">Reference proteome</keyword>
<feature type="transmembrane region" description="Helical" evidence="10">
    <location>
        <begin position="173"/>
        <end position="193"/>
    </location>
</feature>
<dbReference type="Pfam" id="PF02518">
    <property type="entry name" value="HATPase_c"/>
    <property type="match status" value="1"/>
</dbReference>
<gene>
    <name evidence="12" type="primary">degS</name>
    <name evidence="12" type="ORF">HALOF300_02046</name>
</gene>
<dbReference type="SMART" id="SM00387">
    <property type="entry name" value="HATPase_c"/>
    <property type="match status" value="1"/>
</dbReference>
<accession>A0A7M4DIU3</accession>
<feature type="domain" description="Histidine kinase/HSP90-like ATPase" evidence="11">
    <location>
        <begin position="329"/>
        <end position="422"/>
    </location>
</feature>
<dbReference type="Gene3D" id="3.30.565.10">
    <property type="entry name" value="Histidine kinase-like ATPase, C-terminal domain"/>
    <property type="match status" value="1"/>
</dbReference>
<feature type="transmembrane region" description="Helical" evidence="10">
    <location>
        <begin position="117"/>
        <end position="135"/>
    </location>
</feature>
<dbReference type="InterPro" id="IPR050482">
    <property type="entry name" value="Sensor_HK_TwoCompSys"/>
</dbReference>
<proteinExistence type="predicted"/>
<name>A0A7M4DIU3_9MICO</name>
<evidence type="ECO:0000256" key="2">
    <source>
        <dbReference type="ARBA" id="ARBA00012438"/>
    </source>
</evidence>
<dbReference type="InterPro" id="IPR003594">
    <property type="entry name" value="HATPase_dom"/>
</dbReference>
<dbReference type="EC" id="2.7.13.3" evidence="2"/>
<dbReference type="GO" id="GO:0046983">
    <property type="term" value="F:protein dimerization activity"/>
    <property type="evidence" value="ECO:0007669"/>
    <property type="project" value="InterPro"/>
</dbReference>
<feature type="transmembrane region" description="Helical" evidence="10">
    <location>
        <begin position="140"/>
        <end position="161"/>
    </location>
</feature>
<dbReference type="PANTHER" id="PTHR24421">
    <property type="entry name" value="NITRATE/NITRITE SENSOR PROTEIN NARX-RELATED"/>
    <property type="match status" value="1"/>
</dbReference>
<feature type="transmembrane region" description="Helical" evidence="10">
    <location>
        <begin position="41"/>
        <end position="58"/>
    </location>
</feature>
<dbReference type="CDD" id="cd16917">
    <property type="entry name" value="HATPase_UhpB-NarQ-NarX-like"/>
    <property type="match status" value="1"/>
</dbReference>
<keyword evidence="3" id="KW-0597">Phosphoprotein</keyword>